<dbReference type="InterPro" id="IPR013130">
    <property type="entry name" value="Fe3_Rdtase_TM_dom"/>
</dbReference>
<keyword evidence="10" id="KW-0408">Iron</keyword>
<feature type="transmembrane region" description="Helical" evidence="13">
    <location>
        <begin position="112"/>
        <end position="133"/>
    </location>
</feature>
<keyword evidence="8 13" id="KW-1133">Transmembrane helix</keyword>
<evidence type="ECO:0000256" key="6">
    <source>
        <dbReference type="ARBA" id="ARBA00022723"/>
    </source>
</evidence>
<dbReference type="PANTHER" id="PTHR47354">
    <property type="entry name" value="NADH OXIDOREDUCTASE HCR"/>
    <property type="match status" value="1"/>
</dbReference>
<organism evidence="15 16">
    <name type="scientific">Tessaracoccus lacteus</name>
    <dbReference type="NCBI Taxonomy" id="3041766"/>
    <lineage>
        <taxon>Bacteria</taxon>
        <taxon>Bacillati</taxon>
        <taxon>Actinomycetota</taxon>
        <taxon>Actinomycetes</taxon>
        <taxon>Propionibacteriales</taxon>
        <taxon>Propionibacteriaceae</taxon>
        <taxon>Tessaracoccus</taxon>
    </lineage>
</organism>
<evidence type="ECO:0000313" key="16">
    <source>
        <dbReference type="Proteomes" id="UP001244136"/>
    </source>
</evidence>
<evidence type="ECO:0000256" key="11">
    <source>
        <dbReference type="ARBA" id="ARBA00023014"/>
    </source>
</evidence>
<dbReference type="InterPro" id="IPR017938">
    <property type="entry name" value="Riboflavin_synthase-like_b-brl"/>
</dbReference>
<keyword evidence="3" id="KW-0285">Flavoprotein</keyword>
<keyword evidence="7" id="KW-0274">FAD</keyword>
<feature type="transmembrane region" description="Helical" evidence="13">
    <location>
        <begin position="216"/>
        <end position="236"/>
    </location>
</feature>
<dbReference type="InterPro" id="IPR013112">
    <property type="entry name" value="FAD-bd_8"/>
</dbReference>
<dbReference type="CDD" id="cd06198">
    <property type="entry name" value="FNR_like_3"/>
    <property type="match status" value="1"/>
</dbReference>
<dbReference type="Gene3D" id="3.40.50.80">
    <property type="entry name" value="Nucleotide-binding domain of ferredoxin-NADP reductase (FNR) module"/>
    <property type="match status" value="1"/>
</dbReference>
<feature type="transmembrane region" description="Helical" evidence="13">
    <location>
        <begin position="185"/>
        <end position="204"/>
    </location>
</feature>
<evidence type="ECO:0000259" key="14">
    <source>
        <dbReference type="PROSITE" id="PS51384"/>
    </source>
</evidence>
<evidence type="ECO:0000256" key="8">
    <source>
        <dbReference type="ARBA" id="ARBA00022989"/>
    </source>
</evidence>
<evidence type="ECO:0000256" key="10">
    <source>
        <dbReference type="ARBA" id="ARBA00023004"/>
    </source>
</evidence>
<comment type="subcellular location">
    <subcellularLocation>
        <location evidence="2">Membrane</location>
        <topology evidence="2">Multi-pass membrane protein</topology>
    </subcellularLocation>
</comment>
<dbReference type="PANTHER" id="PTHR47354:SF8">
    <property type="entry name" value="1,2-PHENYLACETYL-COA EPOXIDASE, SUBUNIT E"/>
    <property type="match status" value="1"/>
</dbReference>
<feature type="transmembrane region" description="Helical" evidence="13">
    <location>
        <begin position="66"/>
        <end position="91"/>
    </location>
</feature>
<dbReference type="PROSITE" id="PS51384">
    <property type="entry name" value="FAD_FR"/>
    <property type="match status" value="1"/>
</dbReference>
<comment type="cofactor">
    <cofactor evidence="1">
        <name>FAD</name>
        <dbReference type="ChEBI" id="CHEBI:57692"/>
    </cofactor>
</comment>
<feature type="transmembrane region" description="Helical" evidence="13">
    <location>
        <begin position="153"/>
        <end position="173"/>
    </location>
</feature>
<evidence type="ECO:0000256" key="5">
    <source>
        <dbReference type="ARBA" id="ARBA00022714"/>
    </source>
</evidence>
<keyword evidence="12 13" id="KW-0472">Membrane</keyword>
<keyword evidence="5" id="KW-0001">2Fe-2S</keyword>
<dbReference type="Proteomes" id="UP001244136">
    <property type="component" value="Chromosome"/>
</dbReference>
<evidence type="ECO:0000256" key="3">
    <source>
        <dbReference type="ARBA" id="ARBA00022630"/>
    </source>
</evidence>
<dbReference type="InterPro" id="IPR039261">
    <property type="entry name" value="FNR_nucleotide-bd"/>
</dbReference>
<dbReference type="Pfam" id="PF00175">
    <property type="entry name" value="NAD_binding_1"/>
    <property type="match status" value="1"/>
</dbReference>
<dbReference type="Pfam" id="PF08022">
    <property type="entry name" value="FAD_binding_8"/>
    <property type="match status" value="1"/>
</dbReference>
<feature type="domain" description="FAD-binding FR-type" evidence="14">
    <location>
        <begin position="241"/>
        <end position="341"/>
    </location>
</feature>
<keyword evidence="9" id="KW-0560">Oxidoreductase</keyword>
<proteinExistence type="predicted"/>
<evidence type="ECO:0000256" key="4">
    <source>
        <dbReference type="ARBA" id="ARBA00022692"/>
    </source>
</evidence>
<reference evidence="15 16" key="1">
    <citation type="journal article" date="2008" name="Int. J. Syst. Evol. Microbiol.">
        <title>Tessaracoccus flavescens sp. nov., isolated from marine sediment.</title>
        <authorList>
            <person name="Lee D.W."/>
            <person name="Lee S.D."/>
        </authorList>
    </citation>
    <scope>NUCLEOTIDE SEQUENCE [LARGE SCALE GENOMIC DNA]</scope>
    <source>
        <strain evidence="15 16">T21</strain>
    </source>
</reference>
<dbReference type="InterPro" id="IPR050415">
    <property type="entry name" value="MRET"/>
</dbReference>
<evidence type="ECO:0000256" key="7">
    <source>
        <dbReference type="ARBA" id="ARBA00022827"/>
    </source>
</evidence>
<evidence type="ECO:0000313" key="15">
    <source>
        <dbReference type="EMBL" id="WGT48467.1"/>
    </source>
</evidence>
<keyword evidence="4 13" id="KW-0812">Transmembrane</keyword>
<evidence type="ECO:0000256" key="2">
    <source>
        <dbReference type="ARBA" id="ARBA00004141"/>
    </source>
</evidence>
<sequence>MSSFTTVPAATVDGQPWADSVHLARGARVRRLRSVALTATGWLSMAMCVVLFLAEDGLGRFSNLGSSLTAVGIIAGLTATNALLLMLLLSARVPFIDKTLGQPRATALHSKLGDWVVAGLGVHAVFVLVGYSLMDGISWLDEFGLLWGEGTDFILAVAGMTTLLVVVLSSIVAARRRLPYEVWHAIHLVSYAAVGLSIPHMFSMSGLLAQGAWQRAYWIAILVVTGAALLVFRFLVPLVTSLRHQIRVAAVRTAGPDAYSIEFTGRSLDRLGIQGGQYLHWRFLAKGLWWHQHPFSVSAAPRRDQLRVTVRTLGRGTAQLQGLRPGTRVMVEGPYGTFTASRRTGRRMALVAAGIGITPIRAILEDARFAPGDVTVILRSSTPGELYLLDEIKRLCQRKGARLISLTGQRAPGRWVPATAAETPIGELIPNVADTDLYVCGPAGFIDSVVAEARAAGASSGRIHTEKYDW</sequence>
<accession>A0ABY8Q107</accession>
<keyword evidence="6" id="KW-0479">Metal-binding</keyword>
<dbReference type="Pfam" id="PF01794">
    <property type="entry name" value="Ferric_reduct"/>
    <property type="match status" value="1"/>
</dbReference>
<dbReference type="InterPro" id="IPR017927">
    <property type="entry name" value="FAD-bd_FR_type"/>
</dbReference>
<keyword evidence="16" id="KW-1185">Reference proteome</keyword>
<evidence type="ECO:0000256" key="13">
    <source>
        <dbReference type="SAM" id="Phobius"/>
    </source>
</evidence>
<name>A0ABY8Q107_9ACTN</name>
<keyword evidence="11" id="KW-0411">Iron-sulfur</keyword>
<dbReference type="Gene3D" id="2.40.30.10">
    <property type="entry name" value="Translation factors"/>
    <property type="match status" value="1"/>
</dbReference>
<evidence type="ECO:0000256" key="9">
    <source>
        <dbReference type="ARBA" id="ARBA00023002"/>
    </source>
</evidence>
<dbReference type="EMBL" id="CP123967">
    <property type="protein sequence ID" value="WGT48467.1"/>
    <property type="molecule type" value="Genomic_DNA"/>
</dbReference>
<feature type="transmembrane region" description="Helical" evidence="13">
    <location>
        <begin position="35"/>
        <end position="54"/>
    </location>
</feature>
<dbReference type="SUPFAM" id="SSF63380">
    <property type="entry name" value="Riboflavin synthase domain-like"/>
    <property type="match status" value="1"/>
</dbReference>
<gene>
    <name evidence="15" type="ORF">QH948_06930</name>
</gene>
<evidence type="ECO:0000256" key="1">
    <source>
        <dbReference type="ARBA" id="ARBA00001974"/>
    </source>
</evidence>
<dbReference type="InterPro" id="IPR001433">
    <property type="entry name" value="OxRdtase_FAD/NAD-bd"/>
</dbReference>
<evidence type="ECO:0000256" key="12">
    <source>
        <dbReference type="ARBA" id="ARBA00023136"/>
    </source>
</evidence>
<dbReference type="PRINTS" id="PR00410">
    <property type="entry name" value="PHEHYDRXLASE"/>
</dbReference>
<protein>
    <submittedName>
        <fullName evidence="15">Ferredoxin reductase family protein</fullName>
    </submittedName>
</protein>
<dbReference type="RefSeq" id="WP_281146092.1">
    <property type="nucleotide sequence ID" value="NZ_CP123967.1"/>
</dbReference>
<dbReference type="SUPFAM" id="SSF52343">
    <property type="entry name" value="Ferredoxin reductase-like, C-terminal NADP-linked domain"/>
    <property type="match status" value="1"/>
</dbReference>